<comment type="caution">
    <text evidence="2">The sequence shown here is derived from an EMBL/GenBank/DDBJ whole genome shotgun (WGS) entry which is preliminary data.</text>
</comment>
<name>A0AAW9R532_9GAMM</name>
<evidence type="ECO:0000313" key="2">
    <source>
        <dbReference type="EMBL" id="MEJ1249166.1"/>
    </source>
</evidence>
<gene>
    <name evidence="2" type="ORF">WB794_05700</name>
</gene>
<dbReference type="EMBL" id="JBBDHC010000006">
    <property type="protein sequence ID" value="MEJ1249166.1"/>
    <property type="molecule type" value="Genomic_DNA"/>
</dbReference>
<evidence type="ECO:0000313" key="3">
    <source>
        <dbReference type="Proteomes" id="UP001364472"/>
    </source>
</evidence>
<dbReference type="RefSeq" id="WP_337334882.1">
    <property type="nucleotide sequence ID" value="NZ_JBBDHC010000006.1"/>
</dbReference>
<accession>A0AAW9R532</accession>
<organism evidence="2 3">
    <name type="scientific">Denitratimonas tolerans</name>
    <dbReference type="NCBI Taxonomy" id="1338420"/>
    <lineage>
        <taxon>Bacteria</taxon>
        <taxon>Pseudomonadati</taxon>
        <taxon>Pseudomonadota</taxon>
        <taxon>Gammaproteobacteria</taxon>
        <taxon>Lysobacterales</taxon>
        <taxon>Lysobacteraceae</taxon>
        <taxon>Denitratimonas</taxon>
    </lineage>
</organism>
<sequence>MIGASPPVLTGIALALAVLASWLRLMRRRTRGELAGTHLRFALRLLLQPALAALLFFGLFPPRAALPEASLLVFTARATDLAKDRMLPRIALPEAPSDIAAERVPDLATALRRHPQVTSLRVRGEGLPARDIEAARELAIVPGGDAPAQGLVELHAPSRVAAGNGFALHGRVAGVPNARVSLLDPAGEPVAQARTDASGRFVLAGTARAAGLARFALRLAAGDGSERERLPLPIRVDAPAPPRVLVLGGAPNAELKYLRRWASDSGAALRTRIGTGAGMTLGDALPALDAAALGTVDLVVLDARSLAALDAATFAALGAALDAGLGVLVRIDAPPAARASARLRDWGLELEGGADPVAAHLPSRDEEDAGTLPVLTRIAISVRGEDAALLLRDSHGEALGHWRARGRGRLGLISLVDSYRLVLTGHRERHGTLWAGVFATLARATEAPARVDITQPLWPGERIALCGLADGAQVIDPAGAVIGLAIDPATGSRRCAAFWPAREGWHRLRDGESEVPFAVLPAAAGRAWQAQRRHDATTALAALSSQGNAKSVAPQPGPRGSPWPWLAGWLVLAMLAWWMERREARPAASPGR</sequence>
<evidence type="ECO:0000256" key="1">
    <source>
        <dbReference type="SAM" id="Phobius"/>
    </source>
</evidence>
<reference evidence="2 3" key="1">
    <citation type="journal article" date="2016" name="Antonie Van Leeuwenhoek">
        <title>Denitratimonas tolerans gen. nov., sp. nov., a denitrifying bacterium isolated from a bioreactor for tannery wastewater treatment.</title>
        <authorList>
            <person name="Han S.I."/>
            <person name="Kim J.O."/>
            <person name="Lee Y.R."/>
            <person name="Ekpeghere K.I."/>
            <person name="Koh S.C."/>
            <person name="Whang K.S."/>
        </authorList>
    </citation>
    <scope>NUCLEOTIDE SEQUENCE [LARGE SCALE GENOMIC DNA]</scope>
    <source>
        <strain evidence="2 3">KACC 17565</strain>
    </source>
</reference>
<keyword evidence="2" id="KW-0121">Carboxypeptidase</keyword>
<keyword evidence="1" id="KW-0472">Membrane</keyword>
<protein>
    <submittedName>
        <fullName evidence="2">Carboxypeptidase-like regulatory domain-containing protein</fullName>
    </submittedName>
</protein>
<feature type="transmembrane region" description="Helical" evidence="1">
    <location>
        <begin position="6"/>
        <end position="25"/>
    </location>
</feature>
<keyword evidence="3" id="KW-1185">Reference proteome</keyword>
<dbReference type="AlphaFoldDB" id="A0AAW9R532"/>
<keyword evidence="2" id="KW-0645">Protease</keyword>
<dbReference type="Proteomes" id="UP001364472">
    <property type="component" value="Unassembled WGS sequence"/>
</dbReference>
<keyword evidence="1" id="KW-1133">Transmembrane helix</keyword>
<feature type="transmembrane region" description="Helical" evidence="1">
    <location>
        <begin position="41"/>
        <end position="60"/>
    </location>
</feature>
<keyword evidence="1" id="KW-0812">Transmembrane</keyword>
<dbReference type="GO" id="GO:0004180">
    <property type="term" value="F:carboxypeptidase activity"/>
    <property type="evidence" value="ECO:0007669"/>
    <property type="project" value="UniProtKB-KW"/>
</dbReference>
<proteinExistence type="predicted"/>
<keyword evidence="2" id="KW-0378">Hydrolase</keyword>